<dbReference type="OrthoDB" id="635146at2"/>
<dbReference type="AlphaFoldDB" id="A0A2A8CZX4"/>
<keyword evidence="1" id="KW-0472">Membrane</keyword>
<dbReference type="Gene3D" id="3.60.10.10">
    <property type="entry name" value="Endonuclease/exonuclease/phosphatase"/>
    <property type="match status" value="1"/>
</dbReference>
<evidence type="ECO:0000256" key="1">
    <source>
        <dbReference type="SAM" id="Phobius"/>
    </source>
</evidence>
<feature type="transmembrane region" description="Helical" evidence="1">
    <location>
        <begin position="88"/>
        <end position="110"/>
    </location>
</feature>
<keyword evidence="4" id="KW-1185">Reference proteome</keyword>
<name>A0A2A8CZX4_9BACT</name>
<gene>
    <name evidence="3" type="ORF">CRI94_03675</name>
</gene>
<proteinExistence type="predicted"/>
<dbReference type="GO" id="GO:0003824">
    <property type="term" value="F:catalytic activity"/>
    <property type="evidence" value="ECO:0007669"/>
    <property type="project" value="InterPro"/>
</dbReference>
<dbReference type="Pfam" id="PF03372">
    <property type="entry name" value="Exo_endo_phos"/>
    <property type="match status" value="1"/>
</dbReference>
<dbReference type="Proteomes" id="UP000220102">
    <property type="component" value="Unassembled WGS sequence"/>
</dbReference>
<dbReference type="SUPFAM" id="SSF56219">
    <property type="entry name" value="DNase I-like"/>
    <property type="match status" value="1"/>
</dbReference>
<organism evidence="3 4">
    <name type="scientific">Longibacter salinarum</name>
    <dbReference type="NCBI Taxonomy" id="1850348"/>
    <lineage>
        <taxon>Bacteria</taxon>
        <taxon>Pseudomonadati</taxon>
        <taxon>Rhodothermota</taxon>
        <taxon>Rhodothermia</taxon>
        <taxon>Rhodothermales</taxon>
        <taxon>Salisaetaceae</taxon>
        <taxon>Longibacter</taxon>
    </lineage>
</organism>
<reference evidence="3 4" key="1">
    <citation type="submission" date="2017-10" db="EMBL/GenBank/DDBJ databases">
        <title>Draft genome of Longibacter Salinarum.</title>
        <authorList>
            <person name="Goh K.M."/>
            <person name="Shamsir M.S."/>
            <person name="Lim S.W."/>
        </authorList>
    </citation>
    <scope>NUCLEOTIDE SEQUENCE [LARGE SCALE GENOMIC DNA]</scope>
    <source>
        <strain evidence="3 4">KCTC 52045</strain>
    </source>
</reference>
<sequence length="392" mass="43901">MPTEVDIRRASTLGAAVEFALRAVRRGAFLLVTIVLLGLFLLGYATAYLPPSHFWWTSPFAVLLPYVSILLAPLAFVRMVAAIRGRELVGFMLSIAVLVMIAGRFGPVLFSDPKTAHEDDLTITSFNAPTHGPSRAKLANAFVSVVDAVEPDMLALQETNAYVRTENGPLFERRTAPHLYELVQNRPFRLPDSFPPGHRIPQPVVSRFRTDSLTLVGEHDPIDRTRIAPASRVTFTWKGQPLVLYNLHLYTVSKRKPWRESGFQWLSPGTWGPYLAAYREATLRRAEEARAIRSEMEKETVPVIVAGDFNSTVHHWEYRHIARGMQNVMHDAGTGWPATYPSRSPLVGIDHVLADPEIVVVSGTVGESYPYTDHRPVHARLRVRPIEDATTR</sequence>
<accession>A0A2A8CZX4</accession>
<keyword evidence="1" id="KW-0812">Transmembrane</keyword>
<feature type="domain" description="Endonuclease/exonuclease/phosphatase" evidence="2">
    <location>
        <begin position="138"/>
        <end position="374"/>
    </location>
</feature>
<comment type="caution">
    <text evidence="3">The sequence shown here is derived from an EMBL/GenBank/DDBJ whole genome shotgun (WGS) entry which is preliminary data.</text>
</comment>
<keyword evidence="1" id="KW-1133">Transmembrane helix</keyword>
<evidence type="ECO:0000313" key="4">
    <source>
        <dbReference type="Proteomes" id="UP000220102"/>
    </source>
</evidence>
<dbReference type="EMBL" id="PDEQ01000002">
    <property type="protein sequence ID" value="PEN14151.1"/>
    <property type="molecule type" value="Genomic_DNA"/>
</dbReference>
<dbReference type="InterPro" id="IPR036691">
    <property type="entry name" value="Endo/exonu/phosph_ase_sf"/>
</dbReference>
<evidence type="ECO:0000259" key="2">
    <source>
        <dbReference type="Pfam" id="PF03372"/>
    </source>
</evidence>
<dbReference type="InterPro" id="IPR005135">
    <property type="entry name" value="Endo/exonuclease/phosphatase"/>
</dbReference>
<dbReference type="RefSeq" id="WP_098074327.1">
    <property type="nucleotide sequence ID" value="NZ_PDEQ01000002.1"/>
</dbReference>
<evidence type="ECO:0000313" key="3">
    <source>
        <dbReference type="EMBL" id="PEN14151.1"/>
    </source>
</evidence>
<feature type="transmembrane region" description="Helical" evidence="1">
    <location>
        <begin position="54"/>
        <end position="76"/>
    </location>
</feature>
<protein>
    <recommendedName>
        <fullName evidence="2">Endonuclease/exonuclease/phosphatase domain-containing protein</fullName>
    </recommendedName>
</protein>
<feature type="transmembrane region" description="Helical" evidence="1">
    <location>
        <begin position="28"/>
        <end position="48"/>
    </location>
</feature>